<reference evidence="1" key="1">
    <citation type="submission" date="2014-05" db="EMBL/GenBank/DDBJ databases">
        <authorList>
            <person name="Chronopoulou M."/>
        </authorList>
    </citation>
    <scope>NUCLEOTIDE SEQUENCE</scope>
    <source>
        <tissue evidence="1">Whole organism</tissue>
    </source>
</reference>
<dbReference type="EMBL" id="HACA01006915">
    <property type="protein sequence ID" value="CDW24276.1"/>
    <property type="molecule type" value="Transcribed_RNA"/>
</dbReference>
<dbReference type="AlphaFoldDB" id="A0A0K2TFN4"/>
<protein>
    <submittedName>
        <fullName evidence="1">Uncharacterized protein</fullName>
    </submittedName>
</protein>
<organism evidence="1">
    <name type="scientific">Lepeophtheirus salmonis</name>
    <name type="common">Salmon louse</name>
    <name type="synonym">Caligus salmonis</name>
    <dbReference type="NCBI Taxonomy" id="72036"/>
    <lineage>
        <taxon>Eukaryota</taxon>
        <taxon>Metazoa</taxon>
        <taxon>Ecdysozoa</taxon>
        <taxon>Arthropoda</taxon>
        <taxon>Crustacea</taxon>
        <taxon>Multicrustacea</taxon>
        <taxon>Hexanauplia</taxon>
        <taxon>Copepoda</taxon>
        <taxon>Siphonostomatoida</taxon>
        <taxon>Caligidae</taxon>
        <taxon>Lepeophtheirus</taxon>
    </lineage>
</organism>
<proteinExistence type="predicted"/>
<name>A0A0K2TFN4_LEPSM</name>
<accession>A0A0K2TFN4</accession>
<sequence length="106" mass="12027">MTFRSGMEEGYFFPLKTHKLSSHHWMCGRGHHHIGRSMVDFGSAVGLGNKTFLQDAADVLLCVDLHPGRHKPCLSQGCPYHQRLWLLHSINSMVTQLTFFGQNFEG</sequence>
<evidence type="ECO:0000313" key="1">
    <source>
        <dbReference type="EMBL" id="CDW24276.1"/>
    </source>
</evidence>